<dbReference type="Pfam" id="PF06985">
    <property type="entry name" value="HET"/>
    <property type="match status" value="1"/>
</dbReference>
<evidence type="ECO:0000313" key="3">
    <source>
        <dbReference type="Proteomes" id="UP001174936"/>
    </source>
</evidence>
<feature type="domain" description="Heterokaryon incompatibility" evidence="1">
    <location>
        <begin position="59"/>
        <end position="150"/>
    </location>
</feature>
<dbReference type="InterPro" id="IPR052895">
    <property type="entry name" value="HetReg/Transcr_Mod"/>
</dbReference>
<sequence>MQNHKSTDPTPAAVARYVYRPLEKHEFTRILLLHPSADRDSPLRCDLIHCQAAADFACEAISYAWGPPDLTASLFCGPEGDEIRITPSLESALRAFRLPSETRRLWADAVCINQQDLDEKILQVRRMSFIYRQAEHVRVWLGDEADDSDEAM</sequence>
<dbReference type="AlphaFoldDB" id="A0AA39Y1S4"/>
<evidence type="ECO:0000259" key="1">
    <source>
        <dbReference type="Pfam" id="PF06985"/>
    </source>
</evidence>
<dbReference type="InterPro" id="IPR010730">
    <property type="entry name" value="HET"/>
</dbReference>
<accession>A0AA39Y1S4</accession>
<evidence type="ECO:0000313" key="2">
    <source>
        <dbReference type="EMBL" id="KAK0644413.1"/>
    </source>
</evidence>
<proteinExistence type="predicted"/>
<name>A0AA39Y1S4_9PEZI</name>
<reference evidence="2" key="1">
    <citation type="submission" date="2023-06" db="EMBL/GenBank/DDBJ databases">
        <title>Genome-scale phylogeny and comparative genomics of the fungal order Sordariales.</title>
        <authorList>
            <consortium name="Lawrence Berkeley National Laboratory"/>
            <person name="Hensen N."/>
            <person name="Bonometti L."/>
            <person name="Westerberg I."/>
            <person name="Brannstrom I.O."/>
            <person name="Guillou S."/>
            <person name="Cros-Aarteil S."/>
            <person name="Calhoun S."/>
            <person name="Haridas S."/>
            <person name="Kuo A."/>
            <person name="Mondo S."/>
            <person name="Pangilinan J."/>
            <person name="Riley R."/>
            <person name="Labutti K."/>
            <person name="Andreopoulos B."/>
            <person name="Lipzen A."/>
            <person name="Chen C."/>
            <person name="Yanf M."/>
            <person name="Daum C."/>
            <person name="Ng V."/>
            <person name="Clum A."/>
            <person name="Steindorff A."/>
            <person name="Ohm R."/>
            <person name="Martin F."/>
            <person name="Silar P."/>
            <person name="Natvig D."/>
            <person name="Lalanne C."/>
            <person name="Gautier V."/>
            <person name="Ament-Velasquez S.L."/>
            <person name="Kruys A."/>
            <person name="Hutchinson M.I."/>
            <person name="Powell A.J."/>
            <person name="Barry K."/>
            <person name="Miller A.N."/>
            <person name="Grigoriev I.V."/>
            <person name="Debuchy R."/>
            <person name="Gladieux P."/>
            <person name="Thoren M.H."/>
            <person name="Johannesson H."/>
        </authorList>
    </citation>
    <scope>NUCLEOTIDE SEQUENCE</scope>
    <source>
        <strain evidence="2">SMH2532-1</strain>
    </source>
</reference>
<protein>
    <submittedName>
        <fullName evidence="2">Heterokaryon incompatibility protein-domain-containing protein</fullName>
    </submittedName>
</protein>
<organism evidence="2 3">
    <name type="scientific">Cercophora newfieldiana</name>
    <dbReference type="NCBI Taxonomy" id="92897"/>
    <lineage>
        <taxon>Eukaryota</taxon>
        <taxon>Fungi</taxon>
        <taxon>Dikarya</taxon>
        <taxon>Ascomycota</taxon>
        <taxon>Pezizomycotina</taxon>
        <taxon>Sordariomycetes</taxon>
        <taxon>Sordariomycetidae</taxon>
        <taxon>Sordariales</taxon>
        <taxon>Lasiosphaeriaceae</taxon>
        <taxon>Cercophora</taxon>
    </lineage>
</organism>
<comment type="caution">
    <text evidence="2">The sequence shown here is derived from an EMBL/GenBank/DDBJ whole genome shotgun (WGS) entry which is preliminary data.</text>
</comment>
<feature type="non-terminal residue" evidence="2">
    <location>
        <position position="152"/>
    </location>
</feature>
<dbReference type="EMBL" id="JAULSV010000005">
    <property type="protein sequence ID" value="KAK0644413.1"/>
    <property type="molecule type" value="Genomic_DNA"/>
</dbReference>
<dbReference type="Proteomes" id="UP001174936">
    <property type="component" value="Unassembled WGS sequence"/>
</dbReference>
<gene>
    <name evidence="2" type="ORF">B0T16DRAFT_332742</name>
</gene>
<keyword evidence="3" id="KW-1185">Reference proteome</keyword>
<dbReference type="PANTHER" id="PTHR24148">
    <property type="entry name" value="ANKYRIN REPEAT DOMAIN-CONTAINING PROTEIN 39 HOMOLOG-RELATED"/>
    <property type="match status" value="1"/>
</dbReference>
<dbReference type="PANTHER" id="PTHR24148:SF64">
    <property type="entry name" value="HETEROKARYON INCOMPATIBILITY DOMAIN-CONTAINING PROTEIN"/>
    <property type="match status" value="1"/>
</dbReference>